<organism evidence="3 4">
    <name type="scientific">Microlunatus phosphovorus (strain ATCC 700054 / DSM 10555 / JCM 9379 / NBRC 101784 / NCIMB 13414 / VKM Ac-1990 / NM-1)</name>
    <dbReference type="NCBI Taxonomy" id="1032480"/>
    <lineage>
        <taxon>Bacteria</taxon>
        <taxon>Bacillati</taxon>
        <taxon>Actinomycetota</taxon>
        <taxon>Actinomycetes</taxon>
        <taxon>Propionibacteriales</taxon>
        <taxon>Propionibacteriaceae</taxon>
        <taxon>Microlunatus</taxon>
    </lineage>
</organism>
<feature type="compositionally biased region" description="Low complexity" evidence="1">
    <location>
        <begin position="508"/>
        <end position="521"/>
    </location>
</feature>
<dbReference type="Gene3D" id="3.40.33.10">
    <property type="entry name" value="CAP"/>
    <property type="match status" value="1"/>
</dbReference>
<dbReference type="AlphaFoldDB" id="F5XLD5"/>
<feature type="compositionally biased region" description="Polar residues" evidence="1">
    <location>
        <begin position="88"/>
        <end position="98"/>
    </location>
</feature>
<dbReference type="HOGENOM" id="CLU_371649_0_0_11"/>
<dbReference type="InterPro" id="IPR035940">
    <property type="entry name" value="CAP_sf"/>
</dbReference>
<dbReference type="KEGG" id="mph:MLP_31870"/>
<dbReference type="EMBL" id="AP012204">
    <property type="protein sequence ID" value="BAK36201.1"/>
    <property type="molecule type" value="Genomic_DNA"/>
</dbReference>
<gene>
    <name evidence="3" type="ordered locus">MLP_31870</name>
</gene>
<dbReference type="InterPro" id="IPR014044">
    <property type="entry name" value="CAP_dom"/>
</dbReference>
<evidence type="ECO:0000259" key="2">
    <source>
        <dbReference type="Pfam" id="PF00188"/>
    </source>
</evidence>
<proteinExistence type="predicted"/>
<evidence type="ECO:0000313" key="3">
    <source>
        <dbReference type="EMBL" id="BAK36201.1"/>
    </source>
</evidence>
<dbReference type="STRING" id="1032480.MLP_31870"/>
<protein>
    <recommendedName>
        <fullName evidence="2">SCP domain-containing protein</fullName>
    </recommendedName>
</protein>
<evidence type="ECO:0000256" key="1">
    <source>
        <dbReference type="SAM" id="MobiDB-lite"/>
    </source>
</evidence>
<keyword evidence="4" id="KW-1185">Reference proteome</keyword>
<feature type="region of interest" description="Disordered" evidence="1">
    <location>
        <begin position="508"/>
        <end position="572"/>
    </location>
</feature>
<dbReference type="Proteomes" id="UP000007947">
    <property type="component" value="Chromosome"/>
</dbReference>
<reference evidence="3 4" key="1">
    <citation type="submission" date="2011-05" db="EMBL/GenBank/DDBJ databases">
        <title>Whole genome sequence of Microlunatus phosphovorus NM-1.</title>
        <authorList>
            <person name="Hosoyama A."/>
            <person name="Sasaki K."/>
            <person name="Harada T."/>
            <person name="Igarashi R."/>
            <person name="Kawakoshi A."/>
            <person name="Sasagawa M."/>
            <person name="Fukada J."/>
            <person name="Nakamura S."/>
            <person name="Katano Y."/>
            <person name="Hanada S."/>
            <person name="Kamagata Y."/>
            <person name="Nakamura N."/>
            <person name="Yamazaki S."/>
            <person name="Fujita N."/>
        </authorList>
    </citation>
    <scope>NUCLEOTIDE SEQUENCE [LARGE SCALE GENOMIC DNA]</scope>
    <source>
        <strain evidence="4">ATCC 700054 / DSM 10555 / JCM 9379 / NBRC 101784 / NCIMB 13414 / VKM Ac-1990 / NM-1</strain>
    </source>
</reference>
<evidence type="ECO:0000313" key="4">
    <source>
        <dbReference type="Proteomes" id="UP000007947"/>
    </source>
</evidence>
<name>F5XLD5_MICPN</name>
<sequence>MTPTARAQSGDMVAVGRSWGIMKRPAAVLTTLLLAIGLLAAPPPSTVSAAPRDIDNSSLESVRDAYLTWLRPALSAPWTWDGDPSKCVSGSPSPQNQPAEAAGAFSPGGRAATLEAINYYREMAGLQPVTEYAPGSHLAQQAALIMHANNLLTHTPTSSLACYSKDGEIGAGTSNLYLGRVGARAADGFVDDPGANNVLVGHRRWVLYPPLSGVGIGSTDKSTSLVVFDSGSQNNNPRPSGGTPWPSAGYVPWETMPTSGRWSYGAPRGTNFSNATITMTKNGSPWPVQVTRSNELYGDPAVVWTGGPITEPAGDTVDTYDITVAGIPGGPINYQVKTFRAAVARVGTVTVAGDPSVGNTLTATANDPQPSDAYVSYAWYADGDQVGSARTYSVAASDVGKQLVVKATAALAGWANGTTSSSALTVKPGVLKPQGVGIDGTPVVGQSLSFVKGNWGTGLSPTFSLQWLRNDEAIPGAVSSPYLITAADLGTNIALRVTGMVPGYTSATVTTGSVGPVTAPVTPTPTPTPPTPTPTSPSPTPTTPTPTTPAPTPTTPTTPTTPPSPPKKFTNVPTPTISGTAQVGKILTAKPGSWSPAPSSFQYQWYRNGKAITGATGRTYTLAPAIKGGTVTVRVTAARTGYATTTSKPSKTTKKVKVGTITAVKPKISGTVRIGHTLTAVPGKWKPTTTRFAYQWYRNGSKIKKATKVNYLLGSTDKGKKISVKVTGKATGYTTKAKTSSKTGKVSA</sequence>
<feature type="region of interest" description="Disordered" evidence="1">
    <location>
        <begin position="84"/>
        <end position="106"/>
    </location>
</feature>
<dbReference type="Gene3D" id="2.60.40.2700">
    <property type="match status" value="4"/>
</dbReference>
<feature type="domain" description="SCP" evidence="2">
    <location>
        <begin position="114"/>
        <end position="221"/>
    </location>
</feature>
<accession>F5XLD5</accession>
<dbReference type="eggNOG" id="COG2340">
    <property type="taxonomic scope" value="Bacteria"/>
</dbReference>
<dbReference type="SUPFAM" id="SSF55797">
    <property type="entry name" value="PR-1-like"/>
    <property type="match status" value="1"/>
</dbReference>
<dbReference type="CDD" id="cd05379">
    <property type="entry name" value="CAP_bacterial"/>
    <property type="match status" value="1"/>
</dbReference>
<dbReference type="Pfam" id="PF00188">
    <property type="entry name" value="CAP"/>
    <property type="match status" value="1"/>
</dbReference>
<feature type="compositionally biased region" description="Pro residues" evidence="1">
    <location>
        <begin position="522"/>
        <end position="566"/>
    </location>
</feature>